<name>A0A0A9EH35_ARUDO</name>
<sequence length="45" mass="4543">MFSQLGELVGADALLVRAEHVPAHLAGGGGAAGLHGPPSQKRRRG</sequence>
<protein>
    <submittedName>
        <fullName evidence="2">Uncharacterized protein</fullName>
    </submittedName>
</protein>
<evidence type="ECO:0000313" key="2">
    <source>
        <dbReference type="EMBL" id="JAD97140.1"/>
    </source>
</evidence>
<reference evidence="2" key="2">
    <citation type="journal article" date="2015" name="Data Brief">
        <title>Shoot transcriptome of the giant reed, Arundo donax.</title>
        <authorList>
            <person name="Barrero R.A."/>
            <person name="Guerrero F.D."/>
            <person name="Moolhuijzen P."/>
            <person name="Goolsby J.A."/>
            <person name="Tidwell J."/>
            <person name="Bellgard S.E."/>
            <person name="Bellgard M.I."/>
        </authorList>
    </citation>
    <scope>NUCLEOTIDE SEQUENCE</scope>
    <source>
        <tissue evidence="2">Shoot tissue taken approximately 20 cm above the soil surface</tissue>
    </source>
</reference>
<accession>A0A0A9EH35</accession>
<proteinExistence type="predicted"/>
<evidence type="ECO:0000256" key="1">
    <source>
        <dbReference type="SAM" id="MobiDB-lite"/>
    </source>
</evidence>
<organism evidence="2">
    <name type="scientific">Arundo donax</name>
    <name type="common">Giant reed</name>
    <name type="synonym">Donax arundinaceus</name>
    <dbReference type="NCBI Taxonomy" id="35708"/>
    <lineage>
        <taxon>Eukaryota</taxon>
        <taxon>Viridiplantae</taxon>
        <taxon>Streptophyta</taxon>
        <taxon>Embryophyta</taxon>
        <taxon>Tracheophyta</taxon>
        <taxon>Spermatophyta</taxon>
        <taxon>Magnoliopsida</taxon>
        <taxon>Liliopsida</taxon>
        <taxon>Poales</taxon>
        <taxon>Poaceae</taxon>
        <taxon>PACMAD clade</taxon>
        <taxon>Arundinoideae</taxon>
        <taxon>Arundineae</taxon>
        <taxon>Arundo</taxon>
    </lineage>
</organism>
<feature type="region of interest" description="Disordered" evidence="1">
    <location>
        <begin position="26"/>
        <end position="45"/>
    </location>
</feature>
<dbReference type="EMBL" id="GBRH01200755">
    <property type="protein sequence ID" value="JAD97140.1"/>
    <property type="molecule type" value="Transcribed_RNA"/>
</dbReference>
<dbReference type="AlphaFoldDB" id="A0A0A9EH35"/>
<reference evidence="2" key="1">
    <citation type="submission" date="2014-09" db="EMBL/GenBank/DDBJ databases">
        <authorList>
            <person name="Magalhaes I.L.F."/>
            <person name="Oliveira U."/>
            <person name="Santos F.R."/>
            <person name="Vidigal T.H.D.A."/>
            <person name="Brescovit A.D."/>
            <person name="Santos A.J."/>
        </authorList>
    </citation>
    <scope>NUCLEOTIDE SEQUENCE</scope>
    <source>
        <tissue evidence="2">Shoot tissue taken approximately 20 cm above the soil surface</tissue>
    </source>
</reference>